<dbReference type="OrthoDB" id="5556307at2759"/>
<evidence type="ECO:0000256" key="10">
    <source>
        <dbReference type="SAM" id="MobiDB-lite"/>
    </source>
</evidence>
<evidence type="ECO:0000256" key="2">
    <source>
        <dbReference type="ARBA" id="ARBA00009062"/>
    </source>
</evidence>
<dbReference type="PANTHER" id="PTHR15995">
    <property type="entry name" value="PROTEIN ZWILCH HOMOLOG"/>
    <property type="match status" value="1"/>
</dbReference>
<dbReference type="GO" id="GO:0034501">
    <property type="term" value="P:protein localization to kinetochore"/>
    <property type="evidence" value="ECO:0007669"/>
    <property type="project" value="UniProtKB-UniRule"/>
</dbReference>
<gene>
    <name evidence="11" type="ORF">CBOVIS_LOCUS10674</name>
</gene>
<accession>A0A8S1EZ15</accession>
<sequence length="764" mass="85768">MAISLETLTDYNNRLAAEDDTDKSPILYDKYRIRLFPFSNLPIVNNFTSIDTLGFSSSDALIFDMPECVNPRPERDDEPVEKMDTSNEDDNKENSIKANEENVEIVGFDATTQANSLECNPIPLEDALKLRMNLTKSSEGLAGEISKLPIWISTTSKHLPSVAFLVHGAKSKGHQFAGCTKVLGYYCPEVEKISSDLMNTISEHSYSQSIQYRAIHEVVPCSKTEVRKNPGKVTVDMTWTTGRFLEPLLAAPNSMTNCEIKIDLGWKDERFFTDTAFFKQLFFVLNLADVLKHPENEVIFDPVTEVAFDELVAQMEEVVKKCSDAETGFAVSKSGEEVTEQVWNVLCLCTSLKQVTVLLKNFLQALQYGMVKAQVHHDNRSILAQLIKSSKSGGFRMPRLERLYTIEMLMEIGVEYLRRALTAKFASSFGFPEEEVEMTLRDCEKEMMASQGAVESRAIALLPVSMSLSALFQLFALINENTNTVMHEMTRRVLGKFSAALITQSRTGQADLSYTFDINLPLSRLSKNLFESQRPKVWTCEVTNCQGGRLCSKMMTCLQLQMPLDHVNEMVNAVRPVKKIEEGESLSLDEMKADYTVSHTILAYYTKNADSKTNVLPAFIPCDQLLGWNLSVVNNPITKKDEYTYTVCCQAAGAYRVIEENVVMTKCDGPCAAILPSKQMIAMGKCEHLLCKACYGIVKNPDGSYGCSNFHCWAEPLASFQKEKAKYKKIIKKQKQRARKLKEFGEDVKSCSENALPQSPSPHQ</sequence>
<comment type="caution">
    <text evidence="11">The sequence shown here is derived from an EMBL/GenBank/DDBJ whole genome shotgun (WGS) entry which is preliminary data.</text>
</comment>
<feature type="region of interest" description="Disordered" evidence="10">
    <location>
        <begin position="67"/>
        <end position="93"/>
    </location>
</feature>
<dbReference type="GO" id="GO:0007094">
    <property type="term" value="P:mitotic spindle assembly checkpoint signaling"/>
    <property type="evidence" value="ECO:0007669"/>
    <property type="project" value="UniProtKB-UniRule"/>
</dbReference>
<evidence type="ECO:0000256" key="3">
    <source>
        <dbReference type="ARBA" id="ARBA00022454"/>
    </source>
</evidence>
<comment type="subcellular location">
    <subcellularLocation>
        <location evidence="1 9">Chromosome</location>
        <location evidence="1 9">Centromere</location>
        <location evidence="1 9">Kinetochore</location>
    </subcellularLocation>
</comment>
<protein>
    <recommendedName>
        <fullName evidence="9">Protein zwilch</fullName>
    </recommendedName>
</protein>
<comment type="similarity">
    <text evidence="2 9">Belongs to the ZWILCH family.</text>
</comment>
<dbReference type="Proteomes" id="UP000494206">
    <property type="component" value="Unassembled WGS sequence"/>
</dbReference>
<feature type="region of interest" description="Disordered" evidence="10">
    <location>
        <begin position="743"/>
        <end position="764"/>
    </location>
</feature>
<dbReference type="PANTHER" id="PTHR15995:SF1">
    <property type="entry name" value="PROTEIN ZWILCH HOMOLOG"/>
    <property type="match status" value="1"/>
</dbReference>
<keyword evidence="7 9" id="KW-0131">Cell cycle</keyword>
<evidence type="ECO:0000313" key="12">
    <source>
        <dbReference type="Proteomes" id="UP000494206"/>
    </source>
</evidence>
<dbReference type="GO" id="GO:0051301">
    <property type="term" value="P:cell division"/>
    <property type="evidence" value="ECO:0007669"/>
    <property type="project" value="UniProtKB-UniRule"/>
</dbReference>
<keyword evidence="4 9" id="KW-0132">Cell division</keyword>
<dbReference type="Pfam" id="PF09817">
    <property type="entry name" value="Zwilch"/>
    <property type="match status" value="1"/>
</dbReference>
<dbReference type="GO" id="GO:1990423">
    <property type="term" value="C:RZZ complex"/>
    <property type="evidence" value="ECO:0007669"/>
    <property type="project" value="UniProtKB-UniRule"/>
</dbReference>
<evidence type="ECO:0000256" key="9">
    <source>
        <dbReference type="RuleBase" id="RU369076"/>
    </source>
</evidence>
<dbReference type="InterPro" id="IPR018630">
    <property type="entry name" value="Zwilch"/>
</dbReference>
<keyword evidence="8 9" id="KW-0137">Centromere</keyword>
<evidence type="ECO:0000313" key="11">
    <source>
        <dbReference type="EMBL" id="CAB3408958.1"/>
    </source>
</evidence>
<organism evidence="11 12">
    <name type="scientific">Caenorhabditis bovis</name>
    <dbReference type="NCBI Taxonomy" id="2654633"/>
    <lineage>
        <taxon>Eukaryota</taxon>
        <taxon>Metazoa</taxon>
        <taxon>Ecdysozoa</taxon>
        <taxon>Nematoda</taxon>
        <taxon>Chromadorea</taxon>
        <taxon>Rhabditida</taxon>
        <taxon>Rhabditina</taxon>
        <taxon>Rhabditomorpha</taxon>
        <taxon>Rhabditoidea</taxon>
        <taxon>Rhabditidae</taxon>
        <taxon>Peloderinae</taxon>
        <taxon>Caenorhabditis</taxon>
    </lineage>
</organism>
<keyword evidence="6 9" id="KW-0995">Kinetochore</keyword>
<feature type="compositionally biased region" description="Basic and acidic residues" evidence="10">
    <location>
        <begin position="72"/>
        <end position="85"/>
    </location>
</feature>
<evidence type="ECO:0000256" key="7">
    <source>
        <dbReference type="ARBA" id="ARBA00023306"/>
    </source>
</evidence>
<comment type="subunit">
    <text evidence="9">Component of the RZZ complex.</text>
</comment>
<evidence type="ECO:0000256" key="8">
    <source>
        <dbReference type="ARBA" id="ARBA00023328"/>
    </source>
</evidence>
<evidence type="ECO:0000256" key="5">
    <source>
        <dbReference type="ARBA" id="ARBA00022776"/>
    </source>
</evidence>
<keyword evidence="5 9" id="KW-0498">Mitosis</keyword>
<dbReference type="AlphaFoldDB" id="A0A8S1EZ15"/>
<keyword evidence="12" id="KW-1185">Reference proteome</keyword>
<evidence type="ECO:0000256" key="1">
    <source>
        <dbReference type="ARBA" id="ARBA00004629"/>
    </source>
</evidence>
<dbReference type="Gene3D" id="1.10.287.1880">
    <property type="match status" value="1"/>
</dbReference>
<name>A0A8S1EZ15_9PELO</name>
<keyword evidence="3 9" id="KW-0158">Chromosome</keyword>
<proteinExistence type="inferred from homology"/>
<comment type="function">
    <text evidence="9">Essential component of the mitotic checkpoint, which prevents cells from prematurely exiting mitosis. Required for chromosome segregation, the assembly of the dynein-dynactin and mdf-1-mdf-2 complexes onto kinetochores and spindle pole separation. Its function related to the spindle assembly machinery and kinetochore-microtubule attachments likely depends on its association in the mitotic RZZ complex.</text>
</comment>
<reference evidence="11 12" key="1">
    <citation type="submission" date="2020-04" db="EMBL/GenBank/DDBJ databases">
        <authorList>
            <person name="Laetsch R D."/>
            <person name="Stevens L."/>
            <person name="Kumar S."/>
            <person name="Blaxter L. M."/>
        </authorList>
    </citation>
    <scope>NUCLEOTIDE SEQUENCE [LARGE SCALE GENOMIC DNA]</scope>
</reference>
<evidence type="ECO:0000256" key="6">
    <source>
        <dbReference type="ARBA" id="ARBA00022838"/>
    </source>
</evidence>
<dbReference type="EMBL" id="CADEPM010000007">
    <property type="protein sequence ID" value="CAB3408958.1"/>
    <property type="molecule type" value="Genomic_DNA"/>
</dbReference>
<evidence type="ECO:0000256" key="4">
    <source>
        <dbReference type="ARBA" id="ARBA00022618"/>
    </source>
</evidence>